<reference evidence="5" key="1">
    <citation type="submission" date="2021-01" db="EMBL/GenBank/DDBJ databases">
        <authorList>
            <person name="Corre E."/>
            <person name="Pelletier E."/>
            <person name="Niang G."/>
            <person name="Scheremetjew M."/>
            <person name="Finn R."/>
            <person name="Kale V."/>
            <person name="Holt S."/>
            <person name="Cochrane G."/>
            <person name="Meng A."/>
            <person name="Brown T."/>
            <person name="Cohen L."/>
        </authorList>
    </citation>
    <scope>NUCLEOTIDE SEQUENCE</scope>
    <source>
        <strain evidence="5">OF101</strain>
    </source>
</reference>
<dbReference type="SUPFAM" id="SSF47473">
    <property type="entry name" value="EF-hand"/>
    <property type="match status" value="1"/>
</dbReference>
<dbReference type="InterPro" id="IPR002048">
    <property type="entry name" value="EF_hand_dom"/>
</dbReference>
<evidence type="ECO:0000256" key="2">
    <source>
        <dbReference type="SAM" id="MobiDB-lite"/>
    </source>
</evidence>
<proteinExistence type="predicted"/>
<feature type="compositionally biased region" description="Acidic residues" evidence="2">
    <location>
        <begin position="52"/>
        <end position="92"/>
    </location>
</feature>
<dbReference type="Pfam" id="PF13202">
    <property type="entry name" value="EF-hand_5"/>
    <property type="match status" value="2"/>
</dbReference>
<dbReference type="Gene3D" id="1.10.238.10">
    <property type="entry name" value="EF-hand"/>
    <property type="match status" value="2"/>
</dbReference>
<feature type="signal peptide" evidence="3">
    <location>
        <begin position="1"/>
        <end position="23"/>
    </location>
</feature>
<dbReference type="AlphaFoldDB" id="A0A7S1R9B4"/>
<gene>
    <name evidence="5" type="ORF">ACAT0790_LOCUS36947</name>
</gene>
<keyword evidence="1" id="KW-0106">Calcium</keyword>
<dbReference type="EMBL" id="HBGE01061690">
    <property type="protein sequence ID" value="CAD9160182.1"/>
    <property type="molecule type" value="Transcribed_RNA"/>
</dbReference>
<dbReference type="PROSITE" id="PS50222">
    <property type="entry name" value="EF_HAND_2"/>
    <property type="match status" value="2"/>
</dbReference>
<feature type="domain" description="EF-hand" evidence="4">
    <location>
        <begin position="76"/>
        <end position="103"/>
    </location>
</feature>
<feature type="domain" description="EF-hand" evidence="4">
    <location>
        <begin position="111"/>
        <end position="146"/>
    </location>
</feature>
<keyword evidence="3" id="KW-0732">Signal</keyword>
<name>A0A7S1R9B4_ALECA</name>
<feature type="region of interest" description="Disordered" evidence="2">
    <location>
        <begin position="46"/>
        <end position="95"/>
    </location>
</feature>
<evidence type="ECO:0000259" key="4">
    <source>
        <dbReference type="PROSITE" id="PS50222"/>
    </source>
</evidence>
<evidence type="ECO:0000256" key="1">
    <source>
        <dbReference type="ARBA" id="ARBA00022837"/>
    </source>
</evidence>
<accession>A0A7S1R9B4</accession>
<feature type="chain" id="PRO_5030825590" description="EF-hand domain-containing protein" evidence="3">
    <location>
        <begin position="24"/>
        <end position="156"/>
    </location>
</feature>
<organism evidence="5">
    <name type="scientific">Alexandrium catenella</name>
    <name type="common">Red tide dinoflagellate</name>
    <name type="synonym">Gonyaulax catenella</name>
    <dbReference type="NCBI Taxonomy" id="2925"/>
    <lineage>
        <taxon>Eukaryota</taxon>
        <taxon>Sar</taxon>
        <taxon>Alveolata</taxon>
        <taxon>Dinophyceae</taxon>
        <taxon>Gonyaulacales</taxon>
        <taxon>Pyrocystaceae</taxon>
        <taxon>Alexandrium</taxon>
    </lineage>
</organism>
<dbReference type="InterPro" id="IPR011992">
    <property type="entry name" value="EF-hand-dom_pair"/>
</dbReference>
<evidence type="ECO:0000256" key="3">
    <source>
        <dbReference type="SAM" id="SignalP"/>
    </source>
</evidence>
<dbReference type="CDD" id="cd00051">
    <property type="entry name" value="EFh"/>
    <property type="match status" value="1"/>
</dbReference>
<sequence>MQSPARALLCLLLTALCGGHAAAKADRSILPASAGQLLLLASFVGSGHAEGGEGEADEPDEVGEPGEDDEPEDGASDEADPEQIMADLDENGDGFLTFEEFMQPGTDATDEDRESLKKILEKVDADGDGKISKEEIPALMAEFDKEFEEREGGKEL</sequence>
<dbReference type="GO" id="GO:0005509">
    <property type="term" value="F:calcium ion binding"/>
    <property type="evidence" value="ECO:0007669"/>
    <property type="project" value="InterPro"/>
</dbReference>
<dbReference type="SMART" id="SM00054">
    <property type="entry name" value="EFh"/>
    <property type="match status" value="2"/>
</dbReference>
<dbReference type="PROSITE" id="PS00018">
    <property type="entry name" value="EF_HAND_1"/>
    <property type="match status" value="1"/>
</dbReference>
<protein>
    <recommendedName>
        <fullName evidence="4">EF-hand domain-containing protein</fullName>
    </recommendedName>
</protein>
<dbReference type="InterPro" id="IPR018247">
    <property type="entry name" value="EF_Hand_1_Ca_BS"/>
</dbReference>
<evidence type="ECO:0000313" key="5">
    <source>
        <dbReference type="EMBL" id="CAD9160182.1"/>
    </source>
</evidence>